<gene>
    <name evidence="5" type="ORF">PGLA2088_LOCUS48554</name>
</gene>
<keyword evidence="3" id="KW-0808">Transferase</keyword>
<dbReference type="Pfam" id="PF08241">
    <property type="entry name" value="Methyltransf_11"/>
    <property type="match status" value="1"/>
</dbReference>
<dbReference type="InterPro" id="IPR013216">
    <property type="entry name" value="Methyltransf_11"/>
</dbReference>
<keyword evidence="2" id="KW-0489">Methyltransferase</keyword>
<evidence type="ECO:0000256" key="1">
    <source>
        <dbReference type="ARBA" id="ARBA00008361"/>
    </source>
</evidence>
<dbReference type="PANTHER" id="PTHR12176">
    <property type="entry name" value="SAM-DEPENDENT METHYLTRANSFERASE SUPERFAMILY PROTEIN"/>
    <property type="match status" value="1"/>
</dbReference>
<dbReference type="EMBL" id="CAJNNW010036712">
    <property type="protein sequence ID" value="CAE8736966.1"/>
    <property type="molecule type" value="Genomic_DNA"/>
</dbReference>
<evidence type="ECO:0000313" key="6">
    <source>
        <dbReference type="Proteomes" id="UP000626109"/>
    </source>
</evidence>
<dbReference type="InterPro" id="IPR029063">
    <property type="entry name" value="SAM-dependent_MTases_sf"/>
</dbReference>
<sequence length="225" mass="25149">MACSCTDGLCKDLHTWGLAVRRRINLFRGDSSRSWLGRQEYWDAAYASGRYHENYEWNQSCDVVWPFLAKMLGKDCSSRVLHVGCGNSRLSRMIYDAGFANVTNVDYSPVVIDMMRQKEPDLTWLRADCSKAGALGNDVYDFCVDKGAIDSLFEAGSESMEQLGRAMIAEVHRVLRPGGQYLVISNGGVGNEALSEKFASVQCESIEGYSCDLYYKLIVIVICTK</sequence>
<comment type="caution">
    <text evidence="5">The sequence shown here is derived from an EMBL/GenBank/DDBJ whole genome shotgun (WGS) entry which is preliminary data.</text>
</comment>
<evidence type="ECO:0000256" key="3">
    <source>
        <dbReference type="ARBA" id="ARBA00022679"/>
    </source>
</evidence>
<proteinExistence type="inferred from homology"/>
<dbReference type="Gene3D" id="3.40.50.150">
    <property type="entry name" value="Vaccinia Virus protein VP39"/>
    <property type="match status" value="1"/>
</dbReference>
<name>A0A813LSX8_POLGL</name>
<protein>
    <recommendedName>
        <fullName evidence="4">Methyltransferase type 11 domain-containing protein</fullName>
    </recommendedName>
</protein>
<evidence type="ECO:0000313" key="5">
    <source>
        <dbReference type="EMBL" id="CAE8736966.1"/>
    </source>
</evidence>
<evidence type="ECO:0000259" key="4">
    <source>
        <dbReference type="Pfam" id="PF08241"/>
    </source>
</evidence>
<organism evidence="5 6">
    <name type="scientific">Polarella glacialis</name>
    <name type="common">Dinoflagellate</name>
    <dbReference type="NCBI Taxonomy" id="89957"/>
    <lineage>
        <taxon>Eukaryota</taxon>
        <taxon>Sar</taxon>
        <taxon>Alveolata</taxon>
        <taxon>Dinophyceae</taxon>
        <taxon>Suessiales</taxon>
        <taxon>Suessiaceae</taxon>
        <taxon>Polarella</taxon>
    </lineage>
</organism>
<dbReference type="GO" id="GO:0008757">
    <property type="term" value="F:S-adenosylmethionine-dependent methyltransferase activity"/>
    <property type="evidence" value="ECO:0007669"/>
    <property type="project" value="InterPro"/>
</dbReference>
<dbReference type="SUPFAM" id="SSF53335">
    <property type="entry name" value="S-adenosyl-L-methionine-dependent methyltransferases"/>
    <property type="match status" value="1"/>
</dbReference>
<dbReference type="Proteomes" id="UP000626109">
    <property type="component" value="Unassembled WGS sequence"/>
</dbReference>
<reference evidence="5" key="1">
    <citation type="submission" date="2021-02" db="EMBL/GenBank/DDBJ databases">
        <authorList>
            <person name="Dougan E. K."/>
            <person name="Rhodes N."/>
            <person name="Thang M."/>
            <person name="Chan C."/>
        </authorList>
    </citation>
    <scope>NUCLEOTIDE SEQUENCE</scope>
</reference>
<comment type="similarity">
    <text evidence="1">Belongs to the methyltransferase superfamily.</text>
</comment>
<dbReference type="InterPro" id="IPR051419">
    <property type="entry name" value="Lys/N-term_MeTrsfase_sf"/>
</dbReference>
<dbReference type="CDD" id="cd02440">
    <property type="entry name" value="AdoMet_MTases"/>
    <property type="match status" value="1"/>
</dbReference>
<dbReference type="GO" id="GO:0032259">
    <property type="term" value="P:methylation"/>
    <property type="evidence" value="ECO:0007669"/>
    <property type="project" value="UniProtKB-KW"/>
</dbReference>
<dbReference type="AlphaFoldDB" id="A0A813LSX8"/>
<accession>A0A813LSX8</accession>
<feature type="domain" description="Methyltransferase type 11" evidence="4">
    <location>
        <begin position="81"/>
        <end position="182"/>
    </location>
</feature>
<evidence type="ECO:0000256" key="2">
    <source>
        <dbReference type="ARBA" id="ARBA00022603"/>
    </source>
</evidence>